<evidence type="ECO:0000259" key="2">
    <source>
        <dbReference type="PROSITE" id="PS50112"/>
    </source>
</evidence>
<evidence type="ECO:0000259" key="4">
    <source>
        <dbReference type="PROSITE" id="PS50887"/>
    </source>
</evidence>
<keyword evidence="1" id="KW-1133">Transmembrane helix</keyword>
<dbReference type="PROSITE" id="PS50113">
    <property type="entry name" value="PAC"/>
    <property type="match status" value="2"/>
</dbReference>
<feature type="domain" description="GGDEF" evidence="4">
    <location>
        <begin position="376"/>
        <end position="511"/>
    </location>
</feature>
<dbReference type="InterPro" id="IPR054309">
    <property type="entry name" value="NorB_cytochrome_c-like"/>
</dbReference>
<organism evidence="5 6">
    <name type="scientific">Vibrio cholerae</name>
    <dbReference type="NCBI Taxonomy" id="666"/>
    <lineage>
        <taxon>Bacteria</taxon>
        <taxon>Pseudomonadati</taxon>
        <taxon>Pseudomonadota</taxon>
        <taxon>Gammaproteobacteria</taxon>
        <taxon>Vibrionales</taxon>
        <taxon>Vibrionaceae</taxon>
        <taxon>Vibrio</taxon>
    </lineage>
</organism>
<dbReference type="SMART" id="SM00091">
    <property type="entry name" value="PAS"/>
    <property type="match status" value="2"/>
</dbReference>
<protein>
    <submittedName>
        <fullName evidence="5">Diguanylate cyclase</fullName>
    </submittedName>
</protein>
<dbReference type="InterPro" id="IPR000700">
    <property type="entry name" value="PAS-assoc_C"/>
</dbReference>
<dbReference type="Gene3D" id="3.30.70.270">
    <property type="match status" value="1"/>
</dbReference>
<evidence type="ECO:0000313" key="6">
    <source>
        <dbReference type="Proteomes" id="UP000323583"/>
    </source>
</evidence>
<evidence type="ECO:0000313" key="5">
    <source>
        <dbReference type="EMBL" id="TXY94617.1"/>
    </source>
</evidence>
<sequence length="830" mass="94250">MHFNEAAKKVIDVSEQHLGELIELIPQKFPLPDIRLLLNRTSQHGETIQQQLSSDEHNYLLTVTNYRHTKGYGNSAILLFWENTELVDLYQSLRQMVINNNLQARAIEAAEQGIVIVDAQKEDMPIIYVNQAFSEMTGYAPEEVFGQNCRFLQGPDTDPVARIGIRAAIQQQRYKSLLKNYRKDGSSFWNRLSIAPVFESGKLTHYIGIQSDVTDTINSQSEALLAQTVFGNTSEKIAIFNQQEMLTYANKALQSILAPDRLLTTIHYTDLFNLTNEQRFDHGWQEISQSENWQGELLLSTGDLATPHYVSVSKVLDPSDQSIRLVLLATDISELKAREQRLHKLAFYDDLTRLGNRLYLNQRLQETVRRHQRKGARFGLLFLDLDNFKRINDSLGHTFGDDILQHFADVLRKLSRESDFCARISGDEFVVLIDEIQQPQQAQHFAARIIEALKKPIKVSQERLFVSASIGIAIYPDDGTEADLLLRKEVVHLLSEFAVKNWSNSCIATRVLDSYLMHYYNNRSFKWLVGALLVVFGGIMAGYRKLWWVLITVLAITFGVLGYFGAEVYRSAPPIPAKVVNQDGKVLMTNESILDGQTAWQSVGGMQLGSIWGHGAYQAPDWTADWLHRELLAWLELAAQDQYNKAYDSLTPAEQNGLQFALKEAYRTNTYDKATDTLVLSSRRIQAIATTADHYIKLFGNDPSLSETRANYAMKNNTLPSLERREQMVQFFFWTAWAASTERTPDAATYTNNWPHEPLIDNKPTAENLIWSLISIILLIAGVGALVWAWAFLRKHDDEEPVSPKFDPIANLKLTPSQKSLGKYIVVVVA</sequence>
<dbReference type="Pfam" id="PF00990">
    <property type="entry name" value="GGDEF"/>
    <property type="match status" value="1"/>
</dbReference>
<accession>A0A8B5ZNR3</accession>
<dbReference type="EMBL" id="VSGZ01000002">
    <property type="protein sequence ID" value="TXY94617.1"/>
    <property type="molecule type" value="Genomic_DNA"/>
</dbReference>
<dbReference type="InterPro" id="IPR035965">
    <property type="entry name" value="PAS-like_dom_sf"/>
</dbReference>
<dbReference type="Pfam" id="PF22085">
    <property type="entry name" value="NorB_cytochrome_c-like"/>
    <property type="match status" value="1"/>
</dbReference>
<proteinExistence type="predicted"/>
<dbReference type="InterPro" id="IPR043128">
    <property type="entry name" value="Rev_trsase/Diguanyl_cyclase"/>
</dbReference>
<dbReference type="PROSITE" id="PS50887">
    <property type="entry name" value="GGDEF"/>
    <property type="match status" value="1"/>
</dbReference>
<dbReference type="SMART" id="SM00267">
    <property type="entry name" value="GGDEF"/>
    <property type="match status" value="1"/>
</dbReference>
<evidence type="ECO:0000256" key="1">
    <source>
        <dbReference type="SAM" id="Phobius"/>
    </source>
</evidence>
<dbReference type="InterPro" id="IPR001610">
    <property type="entry name" value="PAC"/>
</dbReference>
<dbReference type="InterPro" id="IPR000160">
    <property type="entry name" value="GGDEF_dom"/>
</dbReference>
<dbReference type="Pfam" id="PF13426">
    <property type="entry name" value="PAS_9"/>
    <property type="match status" value="2"/>
</dbReference>
<dbReference type="InterPro" id="IPR000014">
    <property type="entry name" value="PAS"/>
</dbReference>
<reference evidence="5 6" key="1">
    <citation type="submission" date="2019-06" db="EMBL/GenBank/DDBJ databases">
        <title>Vibrio cholerae phylogeny based on whole-genome sequencing reveals genetic diversity and population strucutre.</title>
        <authorList>
            <person name="Zhiqiu Y."/>
            <person name="Bin L."/>
            <person name="Lingyan J."/>
        </authorList>
    </citation>
    <scope>NUCLEOTIDE SEQUENCE [LARGE SCALE GENOMIC DNA]</scope>
    <source>
        <strain evidence="5 6">N2768</strain>
    </source>
</reference>
<gene>
    <name evidence="5" type="ORF">FXE67_00705</name>
</gene>
<comment type="caution">
    <text evidence="5">The sequence shown here is derived from an EMBL/GenBank/DDBJ whole genome shotgun (WGS) entry which is preliminary data.</text>
</comment>
<evidence type="ECO:0000259" key="3">
    <source>
        <dbReference type="PROSITE" id="PS50113"/>
    </source>
</evidence>
<dbReference type="CDD" id="cd01949">
    <property type="entry name" value="GGDEF"/>
    <property type="match status" value="1"/>
</dbReference>
<dbReference type="NCBIfam" id="TIGR00254">
    <property type="entry name" value="GGDEF"/>
    <property type="match status" value="1"/>
</dbReference>
<feature type="domain" description="PAC" evidence="3">
    <location>
        <begin position="172"/>
        <end position="225"/>
    </location>
</feature>
<dbReference type="SUPFAM" id="SSF55073">
    <property type="entry name" value="Nucleotide cyclase"/>
    <property type="match status" value="1"/>
</dbReference>
<dbReference type="NCBIfam" id="TIGR00229">
    <property type="entry name" value="sensory_box"/>
    <property type="match status" value="1"/>
</dbReference>
<feature type="domain" description="PAC" evidence="3">
    <location>
        <begin position="291"/>
        <end position="344"/>
    </location>
</feature>
<dbReference type="InterPro" id="IPR029787">
    <property type="entry name" value="Nucleotide_cyclase"/>
</dbReference>
<feature type="domain" description="PAS" evidence="2">
    <location>
        <begin position="99"/>
        <end position="172"/>
    </location>
</feature>
<dbReference type="PANTHER" id="PTHR46663:SF3">
    <property type="entry name" value="SLL0267 PROTEIN"/>
    <property type="match status" value="1"/>
</dbReference>
<keyword evidence="1" id="KW-0472">Membrane</keyword>
<dbReference type="SUPFAM" id="SSF55785">
    <property type="entry name" value="PYP-like sensor domain (PAS domain)"/>
    <property type="match status" value="2"/>
</dbReference>
<name>A0A8B5ZNR3_VIBCL</name>
<dbReference type="PROSITE" id="PS50112">
    <property type="entry name" value="PAS"/>
    <property type="match status" value="1"/>
</dbReference>
<feature type="transmembrane region" description="Helical" evidence="1">
    <location>
        <begin position="546"/>
        <end position="566"/>
    </location>
</feature>
<dbReference type="RefSeq" id="WP_148497078.1">
    <property type="nucleotide sequence ID" value="NZ_CP184810.1"/>
</dbReference>
<feature type="transmembrane region" description="Helical" evidence="1">
    <location>
        <begin position="524"/>
        <end position="541"/>
    </location>
</feature>
<dbReference type="CDD" id="cd00130">
    <property type="entry name" value="PAS"/>
    <property type="match status" value="1"/>
</dbReference>
<dbReference type="Gene3D" id="3.30.450.20">
    <property type="entry name" value="PAS domain"/>
    <property type="match status" value="2"/>
</dbReference>
<dbReference type="AlphaFoldDB" id="A0A8B5ZNR3"/>
<dbReference type="Proteomes" id="UP000323583">
    <property type="component" value="Unassembled WGS sequence"/>
</dbReference>
<dbReference type="SMART" id="SM00086">
    <property type="entry name" value="PAC"/>
    <property type="match status" value="2"/>
</dbReference>
<keyword evidence="1" id="KW-0812">Transmembrane</keyword>
<dbReference type="PANTHER" id="PTHR46663">
    <property type="entry name" value="DIGUANYLATE CYCLASE DGCT-RELATED"/>
    <property type="match status" value="1"/>
</dbReference>
<dbReference type="InterPro" id="IPR052163">
    <property type="entry name" value="DGC-Regulatory_Protein"/>
</dbReference>
<feature type="transmembrane region" description="Helical" evidence="1">
    <location>
        <begin position="769"/>
        <end position="793"/>
    </location>
</feature>